<dbReference type="eggNOG" id="COG3914">
    <property type="taxonomic scope" value="Bacteria"/>
</dbReference>
<dbReference type="STRING" id="493475.GARC_3125"/>
<sequence>MSLNPSQISSHIKNKDFLIAEDAIIKFIQFNKDDKNTLILAKPVTENILQNVSDKNKIENEIVEQLCNEYATVISELFCHPQYKPSHNIINWFLTCKYVIEWLFSASIWRNTDAIIEHLGLAKLDKFGQIKLNTNMQKLTLLLALILLSSKFKLPWKLLFKANPAIALSSYIGLVTQPIPALSVETNKGFNHLLESAKDLPMLDLPVITDLGKLNYGFFNCSYATSPNKYEFKKWLTSLIRHNLHQWVDDTTKNNIANMSSLNLREKPKVAVMLELYSENHAMYRCFNTGFINLSEKYQLIAFIDEDDVEGADLSAFDRVVTFDGVYNINENSNLITNENPDIIFYTSIGMKFWGVYLSQLRLAPLQIMLAGHPSSSFSPEMDYCLLFRWSTNIEQLQPFFSEKIIMGDIPTDGVGFHTIHSGLSDSFLSEHNHFLNSDEKITIGINGILTKVTADVIYICKKIQQGTSKKLTFLFFSGHKSNQLAYLAAKKQLSRELKHFELISFTDYISYMKTISQCHFLLPTLPFGGSNSNIDAMVLNKPKLFIRGTAQIYTVCDQWEWERLGLGNELGCNDENELISKSLQLIDDTQYRKHIHELLVEKCSLKKIFPKNDDGDDLLSDVFAKALDHALSHSN</sequence>
<comment type="caution">
    <text evidence="2">The sequence shown here is derived from an EMBL/GenBank/DDBJ whole genome shotgun (WGS) entry which is preliminary data.</text>
</comment>
<dbReference type="OrthoDB" id="8608962at2"/>
<organism evidence="2 3">
    <name type="scientific">Paraglaciecola arctica BSs20135</name>
    <dbReference type="NCBI Taxonomy" id="493475"/>
    <lineage>
        <taxon>Bacteria</taxon>
        <taxon>Pseudomonadati</taxon>
        <taxon>Pseudomonadota</taxon>
        <taxon>Gammaproteobacteria</taxon>
        <taxon>Alteromonadales</taxon>
        <taxon>Alteromonadaceae</taxon>
        <taxon>Paraglaciecola</taxon>
    </lineage>
</organism>
<dbReference type="AlphaFoldDB" id="K6XHE9"/>
<dbReference type="Gene3D" id="3.40.50.2000">
    <property type="entry name" value="Glycogen Phosphorylase B"/>
    <property type="match status" value="1"/>
</dbReference>
<proteinExistence type="predicted"/>
<gene>
    <name evidence="2" type="ORF">GARC_3125</name>
</gene>
<dbReference type="EMBL" id="BAEO01000047">
    <property type="protein sequence ID" value="GAC20084.1"/>
    <property type="molecule type" value="Genomic_DNA"/>
</dbReference>
<keyword evidence="3" id="KW-1185">Reference proteome</keyword>
<dbReference type="Proteomes" id="UP000006327">
    <property type="component" value="Unassembled WGS sequence"/>
</dbReference>
<evidence type="ECO:0000313" key="3">
    <source>
        <dbReference type="Proteomes" id="UP000006327"/>
    </source>
</evidence>
<protein>
    <recommendedName>
        <fullName evidence="1">HMW1C N-terminal domain-containing protein</fullName>
    </recommendedName>
</protein>
<dbReference type="InterPro" id="IPR041109">
    <property type="entry name" value="HMW1C_N"/>
</dbReference>
<evidence type="ECO:0000259" key="1">
    <source>
        <dbReference type="Pfam" id="PF18071"/>
    </source>
</evidence>
<dbReference type="RefSeq" id="WP_007621659.1">
    <property type="nucleotide sequence ID" value="NZ_BAEO01000047.1"/>
</dbReference>
<dbReference type="Gene3D" id="3.40.50.11380">
    <property type="match status" value="1"/>
</dbReference>
<dbReference type="Pfam" id="PF18071">
    <property type="entry name" value="HMW1C_N"/>
    <property type="match status" value="1"/>
</dbReference>
<reference evidence="2 3" key="1">
    <citation type="journal article" date="2017" name="Antonie Van Leeuwenhoek">
        <title>Rhizobium rhizosphaerae sp. nov., a novel species isolated from rice rhizosphere.</title>
        <authorList>
            <person name="Zhao J.J."/>
            <person name="Zhang J."/>
            <person name="Zhang R.J."/>
            <person name="Zhang C.W."/>
            <person name="Yin H.Q."/>
            <person name="Zhang X.X."/>
        </authorList>
    </citation>
    <scope>NUCLEOTIDE SEQUENCE [LARGE SCALE GENOMIC DNA]</scope>
    <source>
        <strain evidence="2 3">BSs20135</strain>
    </source>
</reference>
<accession>K6XHE9</accession>
<name>K6XHE9_9ALTE</name>
<feature type="domain" description="HMW1C N-terminal" evidence="1">
    <location>
        <begin position="6"/>
        <end position="152"/>
    </location>
</feature>
<evidence type="ECO:0000313" key="2">
    <source>
        <dbReference type="EMBL" id="GAC20084.1"/>
    </source>
</evidence>